<dbReference type="Gene3D" id="1.20.1280.50">
    <property type="match status" value="1"/>
</dbReference>
<protein>
    <recommendedName>
        <fullName evidence="4">F-box domain-containing protein</fullName>
    </recommendedName>
</protein>
<keyword evidence="1" id="KW-0732">Signal</keyword>
<gene>
    <name evidence="2" type="ORF">MSAN_00562700</name>
</gene>
<dbReference type="OrthoDB" id="3043436at2759"/>
<keyword evidence="3" id="KW-1185">Reference proteome</keyword>
<dbReference type="EMBL" id="JACAZH010000003">
    <property type="protein sequence ID" value="KAF7373523.1"/>
    <property type="molecule type" value="Genomic_DNA"/>
</dbReference>
<evidence type="ECO:0008006" key="4">
    <source>
        <dbReference type="Google" id="ProtNLM"/>
    </source>
</evidence>
<name>A0A8H6Z730_9AGAR</name>
<accession>A0A8H6Z730</accession>
<feature type="chain" id="PRO_5034332091" description="F-box domain-containing protein" evidence="1">
    <location>
        <begin position="27"/>
        <end position="502"/>
    </location>
</feature>
<sequence>MVLSPQSRLVRLPTELLLVIVHFLCAENPVPLTEHEEKKFPLSPRHLCSLSLVCRRLREICIATLFSHLTVTHTDQLRRLAAKCAVEPEFAGLVRRLDLGDIYSPEEDESIRNAGTLSPEQIYRYGPDILPDFLPRLKALEWLALGAEQIDANMVAIINSHPTLGTVAIRDQDIDALRALLPSTSLSLSKFRVHSVTSSWDLGFQCPELHSLMGRSLRVTNLIVQSEKNVRLGPGDLLVPGLETLHIGVYREPTFPMSWLPVFVGRHPNLQLVKFSGQDPFWTRNPDILFPLQFFDALERASLTCPVNLLSFAISRTSSASSLNDWQIVHLEMETTTEAGISALKIASSMAPGVSSLIIRMPRWAASLSININDLIASLCLFQSLRRLELRYIFGHLLFEAEASWAPPPDPTTPLTSQCALAHAAYRWIAACAAQHIFSLDLVRITDEGRDYLNRLRYPWGLQLTYKAHQNRSIEVCGNPRIFAARQFPKICCKPICGPDPL</sequence>
<feature type="signal peptide" evidence="1">
    <location>
        <begin position="1"/>
        <end position="26"/>
    </location>
</feature>
<evidence type="ECO:0000313" key="2">
    <source>
        <dbReference type="EMBL" id="KAF7373523.1"/>
    </source>
</evidence>
<dbReference type="AlphaFoldDB" id="A0A8H6Z730"/>
<comment type="caution">
    <text evidence="2">The sequence shown here is derived from an EMBL/GenBank/DDBJ whole genome shotgun (WGS) entry which is preliminary data.</text>
</comment>
<proteinExistence type="predicted"/>
<dbReference type="CDD" id="cd09917">
    <property type="entry name" value="F-box_SF"/>
    <property type="match status" value="1"/>
</dbReference>
<dbReference type="InterPro" id="IPR036047">
    <property type="entry name" value="F-box-like_dom_sf"/>
</dbReference>
<evidence type="ECO:0000256" key="1">
    <source>
        <dbReference type="SAM" id="SignalP"/>
    </source>
</evidence>
<organism evidence="2 3">
    <name type="scientific">Mycena sanguinolenta</name>
    <dbReference type="NCBI Taxonomy" id="230812"/>
    <lineage>
        <taxon>Eukaryota</taxon>
        <taxon>Fungi</taxon>
        <taxon>Dikarya</taxon>
        <taxon>Basidiomycota</taxon>
        <taxon>Agaricomycotina</taxon>
        <taxon>Agaricomycetes</taxon>
        <taxon>Agaricomycetidae</taxon>
        <taxon>Agaricales</taxon>
        <taxon>Marasmiineae</taxon>
        <taxon>Mycenaceae</taxon>
        <taxon>Mycena</taxon>
    </lineage>
</organism>
<dbReference type="Proteomes" id="UP000623467">
    <property type="component" value="Unassembled WGS sequence"/>
</dbReference>
<reference evidence="2" key="1">
    <citation type="submission" date="2020-05" db="EMBL/GenBank/DDBJ databases">
        <title>Mycena genomes resolve the evolution of fungal bioluminescence.</title>
        <authorList>
            <person name="Tsai I.J."/>
        </authorList>
    </citation>
    <scope>NUCLEOTIDE SEQUENCE</scope>
    <source>
        <strain evidence="2">160909Yilan</strain>
    </source>
</reference>
<dbReference type="SUPFAM" id="SSF81383">
    <property type="entry name" value="F-box domain"/>
    <property type="match status" value="1"/>
</dbReference>
<evidence type="ECO:0000313" key="3">
    <source>
        <dbReference type="Proteomes" id="UP000623467"/>
    </source>
</evidence>